<gene>
    <name evidence="9" type="ORF">D0862_14948</name>
</gene>
<comment type="caution">
    <text evidence="9">The sequence shown here is derived from an EMBL/GenBank/DDBJ whole genome shotgun (WGS) entry which is preliminary data.</text>
</comment>
<evidence type="ECO:0000256" key="8">
    <source>
        <dbReference type="SAM" id="MobiDB-lite"/>
    </source>
</evidence>
<dbReference type="GO" id="GO:0045842">
    <property type="term" value="P:positive regulation of mitotic metaphase/anaphase transition"/>
    <property type="evidence" value="ECO:0007669"/>
    <property type="project" value="TreeGrafter"/>
</dbReference>
<feature type="region of interest" description="Disordered" evidence="8">
    <location>
        <begin position="535"/>
        <end position="569"/>
    </location>
</feature>
<name>A0A3M7DXH1_HORWE</name>
<evidence type="ECO:0000256" key="5">
    <source>
        <dbReference type="ARBA" id="ARBA00022803"/>
    </source>
</evidence>
<dbReference type="Pfam" id="PF13181">
    <property type="entry name" value="TPR_8"/>
    <property type="match status" value="1"/>
</dbReference>
<dbReference type="Pfam" id="PF12895">
    <property type="entry name" value="ANAPC3"/>
    <property type="match status" value="1"/>
</dbReference>
<organism evidence="9 10">
    <name type="scientific">Hortaea werneckii</name>
    <name type="common">Black yeast</name>
    <name type="synonym">Cladosporium werneckii</name>
    <dbReference type="NCBI Taxonomy" id="91943"/>
    <lineage>
        <taxon>Eukaryota</taxon>
        <taxon>Fungi</taxon>
        <taxon>Dikarya</taxon>
        <taxon>Ascomycota</taxon>
        <taxon>Pezizomycotina</taxon>
        <taxon>Dothideomycetes</taxon>
        <taxon>Dothideomycetidae</taxon>
        <taxon>Mycosphaerellales</taxon>
        <taxon>Teratosphaeriaceae</taxon>
        <taxon>Hortaea</taxon>
    </lineage>
</organism>
<proteinExistence type="predicted"/>
<dbReference type="Proteomes" id="UP000281468">
    <property type="component" value="Unassembled WGS sequence"/>
</dbReference>
<dbReference type="PROSITE" id="PS50005">
    <property type="entry name" value="TPR"/>
    <property type="match status" value="2"/>
</dbReference>
<evidence type="ECO:0000256" key="3">
    <source>
        <dbReference type="ARBA" id="ARBA00022776"/>
    </source>
</evidence>
<dbReference type="SUPFAM" id="SSF48452">
    <property type="entry name" value="TPR-like"/>
    <property type="match status" value="2"/>
</dbReference>
<feature type="compositionally biased region" description="Acidic residues" evidence="8">
    <location>
        <begin position="535"/>
        <end position="546"/>
    </location>
</feature>
<keyword evidence="3" id="KW-0498">Mitosis</keyword>
<protein>
    <submittedName>
        <fullName evidence="9">Uncharacterized protein</fullName>
    </submittedName>
</protein>
<feature type="compositionally biased region" description="Low complexity" evidence="8">
    <location>
        <begin position="280"/>
        <end position="290"/>
    </location>
</feature>
<feature type="compositionally biased region" description="Gly residues" evidence="8">
    <location>
        <begin position="547"/>
        <end position="559"/>
    </location>
</feature>
<dbReference type="GO" id="GO:0016567">
    <property type="term" value="P:protein ubiquitination"/>
    <property type="evidence" value="ECO:0007669"/>
    <property type="project" value="TreeGrafter"/>
</dbReference>
<evidence type="ECO:0000256" key="4">
    <source>
        <dbReference type="ARBA" id="ARBA00022786"/>
    </source>
</evidence>
<dbReference type="SMART" id="SM00028">
    <property type="entry name" value="TPR"/>
    <property type="match status" value="8"/>
</dbReference>
<feature type="region of interest" description="Disordered" evidence="8">
    <location>
        <begin position="258"/>
        <end position="290"/>
    </location>
</feature>
<dbReference type="PANTHER" id="PTHR12558:SF9">
    <property type="entry name" value="CELL DIVISION CYCLE PROTEIN 16 HOMOLOG"/>
    <property type="match status" value="1"/>
</dbReference>
<dbReference type="VEuPathDB" id="FungiDB:BTJ68_03165"/>
<dbReference type="AlphaFoldDB" id="A0A3M7DXH1"/>
<feature type="region of interest" description="Disordered" evidence="8">
    <location>
        <begin position="703"/>
        <end position="727"/>
    </location>
</feature>
<evidence type="ECO:0000256" key="2">
    <source>
        <dbReference type="ARBA" id="ARBA00022737"/>
    </source>
</evidence>
<keyword evidence="2" id="KW-0677">Repeat</keyword>
<dbReference type="PANTHER" id="PTHR12558">
    <property type="entry name" value="CELL DIVISION CYCLE 16,23,27"/>
    <property type="match status" value="1"/>
</dbReference>
<evidence type="ECO:0000256" key="7">
    <source>
        <dbReference type="PROSITE-ProRule" id="PRU00339"/>
    </source>
</evidence>
<evidence type="ECO:0000256" key="1">
    <source>
        <dbReference type="ARBA" id="ARBA00022618"/>
    </source>
</evidence>
<evidence type="ECO:0000256" key="6">
    <source>
        <dbReference type="ARBA" id="ARBA00023306"/>
    </source>
</evidence>
<feature type="repeat" description="TPR" evidence="7">
    <location>
        <begin position="400"/>
        <end position="433"/>
    </location>
</feature>
<keyword evidence="1" id="KW-0132">Cell division</keyword>
<dbReference type="InterPro" id="IPR011990">
    <property type="entry name" value="TPR-like_helical_dom_sf"/>
</dbReference>
<dbReference type="GO" id="GO:0005737">
    <property type="term" value="C:cytoplasm"/>
    <property type="evidence" value="ECO:0007669"/>
    <property type="project" value="TreeGrafter"/>
</dbReference>
<accession>A0A3M7DXH1</accession>
<evidence type="ECO:0000313" key="10">
    <source>
        <dbReference type="Proteomes" id="UP000281468"/>
    </source>
</evidence>
<evidence type="ECO:0000313" key="9">
    <source>
        <dbReference type="EMBL" id="RMY68777.1"/>
    </source>
</evidence>
<dbReference type="Gene3D" id="1.25.40.10">
    <property type="entry name" value="Tetratricopeptide repeat domain"/>
    <property type="match status" value="1"/>
</dbReference>
<feature type="compositionally biased region" description="Low complexity" evidence="8">
    <location>
        <begin position="605"/>
        <end position="628"/>
    </location>
</feature>
<feature type="compositionally biased region" description="Polar residues" evidence="8">
    <location>
        <begin position="560"/>
        <end position="569"/>
    </location>
</feature>
<sequence length="746" mass="81555">MALPARPPSHDYESAEMVGEVNKDEWLQSQFSHFSPQATTMEAYLRRWMKDALVKHQYESAIYVGDKLLAITNSDSDAFNLAHAHFDAGNYPRALAFLARADLTHRSPAAKYLAAHCYVQQGRHEDALALLGDRNPTHLITTTDSARRKLQHLHATNGASKSHSSKARGTAGRLDRADRSEERDLGRREDLKYEAGMCYLRGLCHAKQNAFDRAKECYKDAVRIDVQCFEAFDQLMKNSLMSPGEEWAFVDSLDFESIQVPPPQSTSSDEERHPLGEGRPTATTTTTPSSSAEAADFTRNLYLTRLSKYSRPEEFTTAIETLSTHYSLSSNPDILLARAELLSTLSQPSRALALTTRILSLDPYNFPTIPLHISLLYQANHTTALFALAHDLAQSHPQSPTTWLAVGTYYLLTSRIPEARSYFSKSSLLDPQFGPAWIGFAHTFAAEGESDQAIAAYSTAARLFQGTHLPQMFLGMQELALENLVVAREYLTAAWGVCERDPVLVNEMGVCCFKEGEFGKARRGFELGLRILEEEEDGGEVGEGEEGGVGGVGGGGGGAVSTTKAPDTHTPTLRLNLAHALRKLGLFRESLQQFDEVIRLGSLSSQHSSHTFSNPPTTSTTSSSTTNSDLPPLFTAKGLVHLELEEYFEATLAFHAALAISPQDPLASELLGRALGELEGYGVLGREEEEGVDEGLRRRLEGVRGQQRGRRGVGRRRRGRGVDGGEGMDLDGAVAVAVAGPADAGS</sequence>
<feature type="repeat" description="TPR" evidence="7">
    <location>
        <begin position="631"/>
        <end position="664"/>
    </location>
</feature>
<dbReference type="InterPro" id="IPR019734">
    <property type="entry name" value="TPR_rpt"/>
</dbReference>
<dbReference type="EMBL" id="QWIQ01001185">
    <property type="protein sequence ID" value="RMY68777.1"/>
    <property type="molecule type" value="Genomic_DNA"/>
</dbReference>
<dbReference type="GO" id="GO:0031145">
    <property type="term" value="P:anaphase-promoting complex-dependent catabolic process"/>
    <property type="evidence" value="ECO:0007669"/>
    <property type="project" value="TreeGrafter"/>
</dbReference>
<dbReference type="GO" id="GO:0005680">
    <property type="term" value="C:anaphase-promoting complex"/>
    <property type="evidence" value="ECO:0007669"/>
    <property type="project" value="TreeGrafter"/>
</dbReference>
<feature type="region of interest" description="Disordered" evidence="8">
    <location>
        <begin position="154"/>
        <end position="185"/>
    </location>
</feature>
<reference evidence="9 10" key="1">
    <citation type="journal article" date="2018" name="BMC Genomics">
        <title>Genomic evidence for intraspecific hybridization in a clonal and extremely halotolerant yeast.</title>
        <authorList>
            <person name="Gostincar C."/>
            <person name="Stajich J.E."/>
            <person name="Zupancic J."/>
            <person name="Zalar P."/>
            <person name="Gunde-Cimerman N."/>
        </authorList>
    </citation>
    <scope>NUCLEOTIDE SEQUENCE [LARGE SCALE GENOMIC DNA]</scope>
    <source>
        <strain evidence="9 10">EXF-171</strain>
    </source>
</reference>
<keyword evidence="6" id="KW-0131">Cell cycle</keyword>
<keyword evidence="4" id="KW-0833">Ubl conjugation pathway</keyword>
<feature type="region of interest" description="Disordered" evidence="8">
    <location>
        <begin position="605"/>
        <end position="630"/>
    </location>
</feature>
<feature type="compositionally biased region" description="Basic and acidic residues" evidence="8">
    <location>
        <begin position="173"/>
        <end position="185"/>
    </location>
</feature>
<dbReference type="GO" id="GO:0051301">
    <property type="term" value="P:cell division"/>
    <property type="evidence" value="ECO:0007669"/>
    <property type="project" value="UniProtKB-KW"/>
</dbReference>
<feature type="compositionally biased region" description="Basic residues" evidence="8">
    <location>
        <begin position="707"/>
        <end position="719"/>
    </location>
</feature>
<keyword evidence="5 7" id="KW-0802">TPR repeat</keyword>